<feature type="region of interest" description="Disordered" evidence="6">
    <location>
        <begin position="109"/>
        <end position="133"/>
    </location>
</feature>
<dbReference type="Proteomes" id="UP000191672">
    <property type="component" value="Unassembled WGS sequence"/>
</dbReference>
<keyword evidence="3" id="KW-0862">Zinc</keyword>
<dbReference type="PROSITE" id="PS51999">
    <property type="entry name" value="ZF_GRF"/>
    <property type="match status" value="1"/>
</dbReference>
<evidence type="ECO:0000256" key="2">
    <source>
        <dbReference type="ARBA" id="ARBA00022771"/>
    </source>
</evidence>
<feature type="domain" description="GRF-type" evidence="7">
    <location>
        <begin position="51"/>
        <end position="95"/>
    </location>
</feature>
<evidence type="ECO:0000256" key="3">
    <source>
        <dbReference type="ARBA" id="ARBA00022833"/>
    </source>
</evidence>
<evidence type="ECO:0000256" key="5">
    <source>
        <dbReference type="SAM" id="Coils"/>
    </source>
</evidence>
<feature type="region of interest" description="Disordered" evidence="6">
    <location>
        <begin position="166"/>
        <end position="186"/>
    </location>
</feature>
<sequence length="362" mass="40669">MATLASTSSSFNLSTSLRKKDIMASPQRDHPSSPHARMSAPGLFKDGLWCCNCPDRPPAKQFQVKKQSANQGRFFWTCDQPQHLKCKFFLWASDAEIREQATVLSNSRSEVDPLTLTPSKPRTPGRFSNGLMTPQTERHFVDNPQRSFISPPKTAKAKMISEASDEFGWNDNSDNNEELTNVLSSSQATEPFITQPSFHPEFPSKVARTNLFTSPGERKSSEATNMSPSRTQSALATPFSSRSSRTEQFPPSSVELCMTPTPSKYSDILYADSKYDMTDLSKSLLDVLDKHSVVLPSHAQKEMVSLLNQHDLRTKGISKGRDMSRLLLKKRDDEIVRLKERISNLEAQKELDRSLIEGMKHP</sequence>
<dbReference type="AlphaFoldDB" id="A0A1V6Q257"/>
<protein>
    <recommendedName>
        <fullName evidence="7">GRF-type domain-containing protein</fullName>
    </recommendedName>
</protein>
<keyword evidence="1" id="KW-0479">Metal-binding</keyword>
<accession>A0A1V6Q257</accession>
<keyword evidence="9" id="KW-1185">Reference proteome</keyword>
<keyword evidence="2 4" id="KW-0863">Zinc-finger</keyword>
<name>A0A1V6Q257_9EURO</name>
<evidence type="ECO:0000259" key="7">
    <source>
        <dbReference type="PROSITE" id="PS51999"/>
    </source>
</evidence>
<evidence type="ECO:0000256" key="6">
    <source>
        <dbReference type="SAM" id="MobiDB-lite"/>
    </source>
</evidence>
<dbReference type="STRING" id="416450.A0A1V6Q257"/>
<evidence type="ECO:0000256" key="4">
    <source>
        <dbReference type="PROSITE-ProRule" id="PRU01343"/>
    </source>
</evidence>
<dbReference type="GO" id="GO:0008270">
    <property type="term" value="F:zinc ion binding"/>
    <property type="evidence" value="ECO:0007669"/>
    <property type="project" value="UniProtKB-KW"/>
</dbReference>
<feature type="coiled-coil region" evidence="5">
    <location>
        <begin position="328"/>
        <end position="355"/>
    </location>
</feature>
<keyword evidence="5" id="KW-0175">Coiled coil</keyword>
<feature type="compositionally biased region" description="Polar residues" evidence="6">
    <location>
        <begin position="170"/>
        <end position="186"/>
    </location>
</feature>
<dbReference type="EMBL" id="MDYN01000017">
    <property type="protein sequence ID" value="OQD83305.1"/>
    <property type="molecule type" value="Genomic_DNA"/>
</dbReference>
<evidence type="ECO:0000313" key="9">
    <source>
        <dbReference type="Proteomes" id="UP000191672"/>
    </source>
</evidence>
<proteinExistence type="predicted"/>
<evidence type="ECO:0000313" key="8">
    <source>
        <dbReference type="EMBL" id="OQD83305.1"/>
    </source>
</evidence>
<dbReference type="InterPro" id="IPR010666">
    <property type="entry name" value="Znf_GRF"/>
</dbReference>
<comment type="caution">
    <text evidence="8">The sequence shown here is derived from an EMBL/GenBank/DDBJ whole genome shotgun (WGS) entry which is preliminary data.</text>
</comment>
<organism evidence="8 9">
    <name type="scientific">Penicillium antarcticum</name>
    <dbReference type="NCBI Taxonomy" id="416450"/>
    <lineage>
        <taxon>Eukaryota</taxon>
        <taxon>Fungi</taxon>
        <taxon>Dikarya</taxon>
        <taxon>Ascomycota</taxon>
        <taxon>Pezizomycotina</taxon>
        <taxon>Eurotiomycetes</taxon>
        <taxon>Eurotiomycetidae</taxon>
        <taxon>Eurotiales</taxon>
        <taxon>Aspergillaceae</taxon>
        <taxon>Penicillium</taxon>
    </lineage>
</organism>
<evidence type="ECO:0000256" key="1">
    <source>
        <dbReference type="ARBA" id="ARBA00022723"/>
    </source>
</evidence>
<feature type="compositionally biased region" description="Polar residues" evidence="6">
    <location>
        <begin position="222"/>
        <end position="251"/>
    </location>
</feature>
<gene>
    <name evidence="8" type="ORF">PENANT_c017G03839</name>
</gene>
<feature type="region of interest" description="Disordered" evidence="6">
    <location>
        <begin position="213"/>
        <end position="254"/>
    </location>
</feature>
<reference evidence="9" key="1">
    <citation type="journal article" date="2017" name="Nat. Microbiol.">
        <title>Global analysis of biosynthetic gene clusters reveals vast potential of secondary metabolite production in Penicillium species.</title>
        <authorList>
            <person name="Nielsen J.C."/>
            <person name="Grijseels S."/>
            <person name="Prigent S."/>
            <person name="Ji B."/>
            <person name="Dainat J."/>
            <person name="Nielsen K.F."/>
            <person name="Frisvad J.C."/>
            <person name="Workman M."/>
            <person name="Nielsen J."/>
        </authorList>
    </citation>
    <scope>NUCLEOTIDE SEQUENCE [LARGE SCALE GENOMIC DNA]</scope>
    <source>
        <strain evidence="9">IBT 31811</strain>
    </source>
</reference>